<evidence type="ECO:0000313" key="3">
    <source>
        <dbReference type="Proteomes" id="UP000775213"/>
    </source>
</evidence>
<sequence>MKQGKMGSEQAVTEVSQRKPKRSTWLHTEMCHPEGERQASTKKKKNIAQTAVKKNKGEGPIAHDKEIEARSQRKR</sequence>
<accession>A0AAV7H2I9</accession>
<evidence type="ECO:0000313" key="2">
    <source>
        <dbReference type="EMBL" id="KAH0463122.1"/>
    </source>
</evidence>
<feature type="region of interest" description="Disordered" evidence="1">
    <location>
        <begin position="1"/>
        <end position="75"/>
    </location>
</feature>
<feature type="compositionally biased region" description="Basic and acidic residues" evidence="1">
    <location>
        <begin position="29"/>
        <end position="39"/>
    </location>
</feature>
<dbReference type="Proteomes" id="UP000775213">
    <property type="component" value="Unassembled WGS sequence"/>
</dbReference>
<keyword evidence="3" id="KW-1185">Reference proteome</keyword>
<dbReference type="AlphaFoldDB" id="A0AAV7H2I9"/>
<evidence type="ECO:0000256" key="1">
    <source>
        <dbReference type="SAM" id="MobiDB-lite"/>
    </source>
</evidence>
<protein>
    <submittedName>
        <fullName evidence="2">Uncharacterized protein</fullName>
    </submittedName>
</protein>
<feature type="compositionally biased region" description="Basic and acidic residues" evidence="1">
    <location>
        <begin position="55"/>
        <end position="75"/>
    </location>
</feature>
<organism evidence="2 3">
    <name type="scientific">Dendrobium chrysotoxum</name>
    <name type="common">Orchid</name>
    <dbReference type="NCBI Taxonomy" id="161865"/>
    <lineage>
        <taxon>Eukaryota</taxon>
        <taxon>Viridiplantae</taxon>
        <taxon>Streptophyta</taxon>
        <taxon>Embryophyta</taxon>
        <taxon>Tracheophyta</taxon>
        <taxon>Spermatophyta</taxon>
        <taxon>Magnoliopsida</taxon>
        <taxon>Liliopsida</taxon>
        <taxon>Asparagales</taxon>
        <taxon>Orchidaceae</taxon>
        <taxon>Epidendroideae</taxon>
        <taxon>Malaxideae</taxon>
        <taxon>Dendrobiinae</taxon>
        <taxon>Dendrobium</taxon>
    </lineage>
</organism>
<reference evidence="2 3" key="1">
    <citation type="journal article" date="2021" name="Hortic Res">
        <title>Chromosome-scale assembly of the Dendrobium chrysotoxum genome enhances the understanding of orchid evolution.</title>
        <authorList>
            <person name="Zhang Y."/>
            <person name="Zhang G.Q."/>
            <person name="Zhang D."/>
            <person name="Liu X.D."/>
            <person name="Xu X.Y."/>
            <person name="Sun W.H."/>
            <person name="Yu X."/>
            <person name="Zhu X."/>
            <person name="Wang Z.W."/>
            <person name="Zhao X."/>
            <person name="Zhong W.Y."/>
            <person name="Chen H."/>
            <person name="Yin W.L."/>
            <person name="Huang T."/>
            <person name="Niu S.C."/>
            <person name="Liu Z.J."/>
        </authorList>
    </citation>
    <scope>NUCLEOTIDE SEQUENCE [LARGE SCALE GENOMIC DNA]</scope>
    <source>
        <strain evidence="2">Lindl</strain>
    </source>
</reference>
<dbReference type="EMBL" id="JAGFBR010000008">
    <property type="protein sequence ID" value="KAH0463122.1"/>
    <property type="molecule type" value="Genomic_DNA"/>
</dbReference>
<proteinExistence type="predicted"/>
<gene>
    <name evidence="2" type="ORF">IEQ34_007704</name>
</gene>
<comment type="caution">
    <text evidence="2">The sequence shown here is derived from an EMBL/GenBank/DDBJ whole genome shotgun (WGS) entry which is preliminary data.</text>
</comment>
<name>A0AAV7H2I9_DENCH</name>